<comment type="caution">
    <text evidence="17">The sequence shown here is derived from an EMBL/GenBank/DDBJ whole genome shotgun (WGS) entry which is preliminary data.</text>
</comment>
<keyword evidence="11" id="KW-0449">Lipoprotein</keyword>
<dbReference type="OrthoDB" id="331948at2759"/>
<feature type="repeat" description="ANK" evidence="13">
    <location>
        <begin position="169"/>
        <end position="201"/>
    </location>
</feature>
<evidence type="ECO:0000256" key="15">
    <source>
        <dbReference type="SAM" id="MobiDB-lite"/>
    </source>
</evidence>
<keyword evidence="6" id="KW-0677">Repeat</keyword>
<evidence type="ECO:0000256" key="9">
    <source>
        <dbReference type="ARBA" id="ARBA00023043"/>
    </source>
</evidence>
<feature type="compositionally biased region" description="Acidic residues" evidence="15">
    <location>
        <begin position="647"/>
        <end position="659"/>
    </location>
</feature>
<evidence type="ECO:0000256" key="5">
    <source>
        <dbReference type="ARBA" id="ARBA00022692"/>
    </source>
</evidence>
<dbReference type="PROSITE" id="PS50216">
    <property type="entry name" value="DHHC"/>
    <property type="match status" value="1"/>
</dbReference>
<dbReference type="AlphaFoldDB" id="A0A811Q810"/>
<keyword evidence="14" id="KW-0012">Acyltransferase</keyword>
<feature type="region of interest" description="Disordered" evidence="15">
    <location>
        <begin position="538"/>
        <end position="563"/>
    </location>
</feature>
<gene>
    <name evidence="17" type="ORF">NCGR_LOCUS40270</name>
</gene>
<feature type="transmembrane region" description="Helical" evidence="14">
    <location>
        <begin position="458"/>
        <end position="481"/>
    </location>
</feature>
<evidence type="ECO:0000256" key="7">
    <source>
        <dbReference type="ARBA" id="ARBA00022989"/>
    </source>
</evidence>
<evidence type="ECO:0000256" key="1">
    <source>
        <dbReference type="ARBA" id="ARBA00004127"/>
    </source>
</evidence>
<feature type="repeat" description="ANK" evidence="13">
    <location>
        <begin position="135"/>
        <end position="168"/>
    </location>
</feature>
<dbReference type="PANTHER" id="PTHR24161">
    <property type="entry name" value="ANK_REP_REGION DOMAIN-CONTAINING PROTEIN-RELATED"/>
    <property type="match status" value="1"/>
</dbReference>
<feature type="repeat" description="ANK" evidence="13">
    <location>
        <begin position="69"/>
        <end position="101"/>
    </location>
</feature>
<dbReference type="InterPro" id="IPR001594">
    <property type="entry name" value="Palmitoyltrfase_DHHC"/>
</dbReference>
<feature type="region of interest" description="Disordered" evidence="15">
    <location>
        <begin position="635"/>
        <end position="667"/>
    </location>
</feature>
<comment type="similarity">
    <text evidence="3 14">Belongs to the DHHC palmitoyltransferase family.</text>
</comment>
<feature type="region of interest" description="Disordered" evidence="15">
    <location>
        <begin position="749"/>
        <end position="897"/>
    </location>
</feature>
<dbReference type="GO" id="GO:0019706">
    <property type="term" value="F:protein-cysteine S-palmitoyltransferase activity"/>
    <property type="evidence" value="ECO:0007669"/>
    <property type="project" value="UniProtKB-EC"/>
</dbReference>
<feature type="compositionally biased region" description="Low complexity" evidence="15">
    <location>
        <begin position="782"/>
        <end position="793"/>
    </location>
</feature>
<dbReference type="PROSITE" id="PS50297">
    <property type="entry name" value="ANK_REP_REGION"/>
    <property type="match status" value="3"/>
</dbReference>
<sequence>MAEIEVVSEGGRRDEDEERRRQEGAGEPPADPVVDVYSAAAYGDLERLRGFVEQGGAAAAAALREPDGNGYHVLQWAALNNYPHVAVYIIEHGGDVNATDHARQTALHWAAVRGSTSVADVLMEHGARVEAADVNGYRAVHVASQYGQTSFLHHIISKYGADFDALDNDGRSALHWAAYKGNADTIRLLLFMDANQVRQDKNGCTALHWAAIRGNLEVCTVLVHTGTKEELTLKDSGGLTPVQLAAEKGHRHLSNILSNATKVSFEDKFFPGKSRKIGYAPFLFAYLVVCLILFLNSIVFAPNFSRITATAGLWSWAAVSLFFASQVMFYRVSRKNPGYIKANSKRSDPKEPLMEIDLTNSSTWTGNWSQLCPTCKIIRPMRSKHCPTCKHCVEQFDHHCPWISNCVGKRNKWDFFVFLWMGIATSFLGAAVGFHRLWTEPVILSSSESWMHFMVTKHPGAVLFMFLDVFLLTGALILTGAQAVQIARNMTTNEVANRSRYTYLRGPDGHFRNPYSRGNRRIDQNNLMNRSWSRAVGPFSSPEPYRDSHRTKAMAGSGGLPPSEEPFPVDPGGMDLGGGDLSGAGVCGGAGLSGGGPSRSACGGSPSNDACCGSPCAACRSLGGGACASPHCPSGGACKRMEKDSGPDEEGTEDEEDLDSQSGSKTEVADELLDTDYEEDHVLDIEHDKEDPPMTTFGQQLIHGTNIYLRSIGLLWRKQNQQQLHILGIGIRSCGLGVNFQPIPSQILEPATSKKEKRSSSCSRGSTSPGVEHTTKKKGKRSTSSSGASASQSVEEGKRSTSSSAGSTRSKKGSNELEPMSIDGDHTNSAAGHASKTTKAKPKVKSKPKAKGKIKNDMQKIPMKSLDSPAMGTRSKSKMVVPPSPAMSTRSKRRLSL</sequence>
<reference evidence="17" key="1">
    <citation type="submission" date="2020-10" db="EMBL/GenBank/DDBJ databases">
        <authorList>
            <person name="Han B."/>
            <person name="Lu T."/>
            <person name="Zhao Q."/>
            <person name="Huang X."/>
            <person name="Zhao Y."/>
        </authorList>
    </citation>
    <scope>NUCLEOTIDE SEQUENCE</scope>
</reference>
<dbReference type="Pfam" id="PF01529">
    <property type="entry name" value="DHHC"/>
    <property type="match status" value="1"/>
</dbReference>
<feature type="transmembrane region" description="Helical" evidence="14">
    <location>
        <begin position="415"/>
        <end position="438"/>
    </location>
</feature>
<keyword evidence="9 13" id="KW-0040">ANK repeat</keyword>
<dbReference type="GO" id="GO:0000139">
    <property type="term" value="C:Golgi membrane"/>
    <property type="evidence" value="ECO:0007669"/>
    <property type="project" value="UniProtKB-SubCell"/>
</dbReference>
<evidence type="ECO:0000256" key="14">
    <source>
        <dbReference type="RuleBase" id="RU079119"/>
    </source>
</evidence>
<feature type="compositionally biased region" description="Basic residues" evidence="15">
    <location>
        <begin position="836"/>
        <end position="853"/>
    </location>
</feature>
<keyword evidence="10 14" id="KW-0472">Membrane</keyword>
<evidence type="ECO:0000313" key="18">
    <source>
        <dbReference type="Proteomes" id="UP000604825"/>
    </source>
</evidence>
<feature type="compositionally biased region" description="Basic and acidic residues" evidence="15">
    <location>
        <begin position="10"/>
        <end position="24"/>
    </location>
</feature>
<feature type="transmembrane region" description="Helical" evidence="14">
    <location>
        <begin position="313"/>
        <end position="332"/>
    </location>
</feature>
<dbReference type="InterPro" id="IPR002110">
    <property type="entry name" value="Ankyrin_rpt"/>
</dbReference>
<keyword evidence="5 14" id="KW-0812">Transmembrane</keyword>
<dbReference type="InterPro" id="IPR036770">
    <property type="entry name" value="Ankyrin_rpt-contain_sf"/>
</dbReference>
<dbReference type="FunFam" id="1.25.40.20:FF:000300">
    <property type="entry name" value="S-acyltransferase"/>
    <property type="match status" value="1"/>
</dbReference>
<evidence type="ECO:0000256" key="8">
    <source>
        <dbReference type="ARBA" id="ARBA00023034"/>
    </source>
</evidence>
<name>A0A811Q810_9POAL</name>
<feature type="transmembrane region" description="Helical" evidence="14">
    <location>
        <begin position="277"/>
        <end position="301"/>
    </location>
</feature>
<feature type="region of interest" description="Disordered" evidence="15">
    <location>
        <begin position="1"/>
        <end position="32"/>
    </location>
</feature>
<dbReference type="EC" id="2.3.1.225" evidence="14"/>
<dbReference type="SUPFAM" id="SSF48403">
    <property type="entry name" value="Ankyrin repeat"/>
    <property type="match status" value="1"/>
</dbReference>
<dbReference type="SMART" id="SM00248">
    <property type="entry name" value="ANK"/>
    <property type="match status" value="6"/>
</dbReference>
<dbReference type="PROSITE" id="PS50088">
    <property type="entry name" value="ANK_REPEAT"/>
    <property type="match status" value="5"/>
</dbReference>
<comment type="subcellular location">
    <subcellularLocation>
        <location evidence="1">Endomembrane system</location>
        <topology evidence="1">Multi-pass membrane protein</topology>
    </subcellularLocation>
    <subcellularLocation>
        <location evidence="2">Golgi apparatus membrane</location>
    </subcellularLocation>
</comment>
<feature type="repeat" description="ANK" evidence="13">
    <location>
        <begin position="202"/>
        <end position="234"/>
    </location>
</feature>
<proteinExistence type="inferred from homology"/>
<dbReference type="PANTHER" id="PTHR24161:SF101">
    <property type="entry name" value="PROTEIN S-ACYLTRANSFERASE 23-RELATED"/>
    <property type="match status" value="1"/>
</dbReference>
<protein>
    <recommendedName>
        <fullName evidence="14">S-acyltransferase</fullName>
        <ecNumber evidence="14">2.3.1.225</ecNumber>
    </recommendedName>
    <alternativeName>
        <fullName evidence="14">Palmitoyltransferase</fullName>
    </alternativeName>
</protein>
<comment type="catalytic activity">
    <reaction evidence="12 14">
        <text>L-cysteinyl-[protein] + hexadecanoyl-CoA = S-hexadecanoyl-L-cysteinyl-[protein] + CoA</text>
        <dbReference type="Rhea" id="RHEA:36683"/>
        <dbReference type="Rhea" id="RHEA-COMP:10131"/>
        <dbReference type="Rhea" id="RHEA-COMP:11032"/>
        <dbReference type="ChEBI" id="CHEBI:29950"/>
        <dbReference type="ChEBI" id="CHEBI:57287"/>
        <dbReference type="ChEBI" id="CHEBI:57379"/>
        <dbReference type="ChEBI" id="CHEBI:74151"/>
        <dbReference type="EC" id="2.3.1.225"/>
    </reaction>
</comment>
<keyword evidence="7 14" id="KW-1133">Transmembrane helix</keyword>
<evidence type="ECO:0000256" key="11">
    <source>
        <dbReference type="ARBA" id="ARBA00023288"/>
    </source>
</evidence>
<evidence type="ECO:0000256" key="6">
    <source>
        <dbReference type="ARBA" id="ARBA00022737"/>
    </source>
</evidence>
<feature type="domain" description="Palmitoyltransferase DHHC" evidence="16">
    <location>
        <begin position="369"/>
        <end position="497"/>
    </location>
</feature>
<dbReference type="EMBL" id="CAJGYO010000010">
    <property type="protein sequence ID" value="CAD6256771.1"/>
    <property type="molecule type" value="Genomic_DNA"/>
</dbReference>
<evidence type="ECO:0000256" key="3">
    <source>
        <dbReference type="ARBA" id="ARBA00008574"/>
    </source>
</evidence>
<dbReference type="Proteomes" id="UP000604825">
    <property type="component" value="Unassembled WGS sequence"/>
</dbReference>
<dbReference type="Pfam" id="PF12796">
    <property type="entry name" value="Ank_2"/>
    <property type="match status" value="2"/>
</dbReference>
<keyword evidence="18" id="KW-1185">Reference proteome</keyword>
<evidence type="ECO:0000256" key="13">
    <source>
        <dbReference type="PROSITE-ProRule" id="PRU00023"/>
    </source>
</evidence>
<keyword evidence="8" id="KW-0333">Golgi apparatus</keyword>
<evidence type="ECO:0000259" key="16">
    <source>
        <dbReference type="Pfam" id="PF01529"/>
    </source>
</evidence>
<organism evidence="17 18">
    <name type="scientific">Miscanthus lutarioriparius</name>
    <dbReference type="NCBI Taxonomy" id="422564"/>
    <lineage>
        <taxon>Eukaryota</taxon>
        <taxon>Viridiplantae</taxon>
        <taxon>Streptophyta</taxon>
        <taxon>Embryophyta</taxon>
        <taxon>Tracheophyta</taxon>
        <taxon>Spermatophyta</taxon>
        <taxon>Magnoliopsida</taxon>
        <taxon>Liliopsida</taxon>
        <taxon>Poales</taxon>
        <taxon>Poaceae</taxon>
        <taxon>PACMAD clade</taxon>
        <taxon>Panicoideae</taxon>
        <taxon>Andropogonodae</taxon>
        <taxon>Andropogoneae</taxon>
        <taxon>Saccharinae</taxon>
        <taxon>Miscanthus</taxon>
    </lineage>
</organism>
<evidence type="ECO:0000313" key="17">
    <source>
        <dbReference type="EMBL" id="CAD6256771.1"/>
    </source>
</evidence>
<accession>A0A811Q810</accession>
<comment type="domain">
    <text evidence="14">The DHHC domain is required for palmitoyltransferase activity.</text>
</comment>
<evidence type="ECO:0000256" key="10">
    <source>
        <dbReference type="ARBA" id="ARBA00023136"/>
    </source>
</evidence>
<evidence type="ECO:0000256" key="4">
    <source>
        <dbReference type="ARBA" id="ARBA00022679"/>
    </source>
</evidence>
<evidence type="ECO:0000256" key="2">
    <source>
        <dbReference type="ARBA" id="ARBA00004394"/>
    </source>
</evidence>
<keyword evidence="4 14" id="KW-0808">Transferase</keyword>
<evidence type="ECO:0000256" key="12">
    <source>
        <dbReference type="ARBA" id="ARBA00048048"/>
    </source>
</evidence>
<dbReference type="Gene3D" id="1.25.40.20">
    <property type="entry name" value="Ankyrin repeat-containing domain"/>
    <property type="match status" value="2"/>
</dbReference>
<feature type="repeat" description="ANK" evidence="13">
    <location>
        <begin position="102"/>
        <end position="134"/>
    </location>
</feature>